<evidence type="ECO:0000313" key="3">
    <source>
        <dbReference type="EMBL" id="PTQ85503.1"/>
    </source>
</evidence>
<feature type="compositionally biased region" description="Polar residues" evidence="1">
    <location>
        <begin position="107"/>
        <end position="121"/>
    </location>
</feature>
<dbReference type="EMBL" id="QAOM01000004">
    <property type="protein sequence ID" value="PTQ85503.1"/>
    <property type="molecule type" value="Genomic_DNA"/>
</dbReference>
<organism evidence="3 4">
    <name type="scientific">Trichococcus patagoniensis</name>
    <dbReference type="NCBI Taxonomy" id="382641"/>
    <lineage>
        <taxon>Bacteria</taxon>
        <taxon>Bacillati</taxon>
        <taxon>Bacillota</taxon>
        <taxon>Bacilli</taxon>
        <taxon>Lactobacillales</taxon>
        <taxon>Carnobacteriaceae</taxon>
        <taxon>Trichococcus</taxon>
    </lineage>
</organism>
<reference evidence="3 4" key="1">
    <citation type="submission" date="2018-04" db="EMBL/GenBank/DDBJ databases">
        <title>Genomic Encyclopedia of Archaeal and Bacterial Type Strains, Phase II (KMG-II): from individual species to whole genera.</title>
        <authorList>
            <person name="Goeker M."/>
        </authorList>
    </citation>
    <scope>NUCLEOTIDE SEQUENCE [LARGE SCALE GENOMIC DNA]</scope>
    <source>
        <strain evidence="3 4">DSM 18806</strain>
    </source>
</reference>
<keyword evidence="4" id="KW-1185">Reference proteome</keyword>
<evidence type="ECO:0000256" key="2">
    <source>
        <dbReference type="SAM" id="SignalP"/>
    </source>
</evidence>
<name>A0A2T5INW5_9LACT</name>
<keyword evidence="2" id="KW-0732">Signal</keyword>
<dbReference type="Proteomes" id="UP000244161">
    <property type="component" value="Unassembled WGS sequence"/>
</dbReference>
<feature type="compositionally biased region" description="Basic and acidic residues" evidence="1">
    <location>
        <begin position="50"/>
        <end position="69"/>
    </location>
</feature>
<evidence type="ECO:0000256" key="1">
    <source>
        <dbReference type="SAM" id="MobiDB-lite"/>
    </source>
</evidence>
<dbReference type="OrthoDB" id="2167729at2"/>
<evidence type="ECO:0008006" key="5">
    <source>
        <dbReference type="Google" id="ProtNLM"/>
    </source>
</evidence>
<comment type="caution">
    <text evidence="3">The sequence shown here is derived from an EMBL/GenBank/DDBJ whole genome shotgun (WGS) entry which is preliminary data.</text>
</comment>
<dbReference type="RefSeq" id="WP_108031963.1">
    <property type="nucleotide sequence ID" value="NZ_QAOM01000004.1"/>
</dbReference>
<gene>
    <name evidence="3" type="ORF">C8U37_104140</name>
</gene>
<feature type="chain" id="PRO_5015680135" description="Secreted protein" evidence="2">
    <location>
        <begin position="26"/>
        <end position="121"/>
    </location>
</feature>
<feature type="compositionally biased region" description="Polar residues" evidence="1">
    <location>
        <begin position="32"/>
        <end position="41"/>
    </location>
</feature>
<proteinExistence type="predicted"/>
<dbReference type="AlphaFoldDB" id="A0A2T5INW5"/>
<feature type="region of interest" description="Disordered" evidence="1">
    <location>
        <begin position="30"/>
        <end position="121"/>
    </location>
</feature>
<feature type="compositionally biased region" description="Polar residues" evidence="1">
    <location>
        <begin position="71"/>
        <end position="87"/>
    </location>
</feature>
<feature type="signal peptide" evidence="2">
    <location>
        <begin position="1"/>
        <end position="25"/>
    </location>
</feature>
<evidence type="ECO:0000313" key="4">
    <source>
        <dbReference type="Proteomes" id="UP000244161"/>
    </source>
</evidence>
<accession>A0A2T5INW5</accession>
<protein>
    <recommendedName>
        <fullName evidence="5">Secreted protein</fullName>
    </recommendedName>
</protein>
<sequence>MNKTRIMTILSVAGLFVGGAAPVLAASDSAAQNGTATQEQIKSGECTNEGAKKQGNEEATMKRAREKSGTCDGTGTQAKQENKQNATGEADGDGNQYGAAETDATDNDGQNGVRDQSCQAE</sequence>